<dbReference type="Proteomes" id="UP000054350">
    <property type="component" value="Unassembled WGS sequence"/>
</dbReference>
<dbReference type="GO" id="GO:0016020">
    <property type="term" value="C:membrane"/>
    <property type="evidence" value="ECO:0007669"/>
    <property type="project" value="UniProtKB-SubCell"/>
</dbReference>
<dbReference type="Pfam" id="PF14378">
    <property type="entry name" value="PAP2_3"/>
    <property type="match status" value="1"/>
</dbReference>
<dbReference type="GO" id="GO:0070916">
    <property type="term" value="C:inositol phosphoceramide synthase complex"/>
    <property type="evidence" value="ECO:0007669"/>
    <property type="project" value="TreeGrafter"/>
</dbReference>
<feature type="transmembrane region" description="Helical" evidence="5">
    <location>
        <begin position="276"/>
        <end position="295"/>
    </location>
</feature>
<dbReference type="PANTHER" id="PTHR31310">
    <property type="match status" value="1"/>
</dbReference>
<dbReference type="EMBL" id="GG745345">
    <property type="protein sequence ID" value="KNE64605.1"/>
    <property type="molecule type" value="Genomic_DNA"/>
</dbReference>
<dbReference type="InterPro" id="IPR036938">
    <property type="entry name" value="PAP2/HPO_sf"/>
</dbReference>
<gene>
    <name evidence="7" type="ORF">AMAG_09962</name>
</gene>
<dbReference type="eggNOG" id="ENOG502QPQM">
    <property type="taxonomic scope" value="Eukaryota"/>
</dbReference>
<dbReference type="VEuPathDB" id="FungiDB:AMAG_09962"/>
<dbReference type="InterPro" id="IPR000326">
    <property type="entry name" value="PAP2/HPO"/>
</dbReference>
<evidence type="ECO:0000256" key="5">
    <source>
        <dbReference type="SAM" id="Phobius"/>
    </source>
</evidence>
<dbReference type="SMART" id="SM00014">
    <property type="entry name" value="acidPPc"/>
    <property type="match status" value="1"/>
</dbReference>
<dbReference type="GO" id="GO:0006676">
    <property type="term" value="P:mannosyl diphosphorylinositol ceramide metabolic process"/>
    <property type="evidence" value="ECO:0007669"/>
    <property type="project" value="TreeGrafter"/>
</dbReference>
<dbReference type="InterPro" id="IPR026841">
    <property type="entry name" value="Aur1/Ipt1"/>
</dbReference>
<keyword evidence="2 5" id="KW-0812">Transmembrane</keyword>
<feature type="transmembrane region" description="Helical" evidence="5">
    <location>
        <begin position="345"/>
        <end position="365"/>
    </location>
</feature>
<dbReference type="Gene3D" id="1.20.144.10">
    <property type="entry name" value="Phosphatidic acid phosphatase type 2/haloperoxidase"/>
    <property type="match status" value="1"/>
</dbReference>
<evidence type="ECO:0000259" key="6">
    <source>
        <dbReference type="SMART" id="SM00014"/>
    </source>
</evidence>
<evidence type="ECO:0000256" key="3">
    <source>
        <dbReference type="ARBA" id="ARBA00022989"/>
    </source>
</evidence>
<dbReference type="GO" id="GO:0030148">
    <property type="term" value="P:sphingolipid biosynthetic process"/>
    <property type="evidence" value="ECO:0007669"/>
    <property type="project" value="TreeGrafter"/>
</dbReference>
<dbReference type="SUPFAM" id="SSF48317">
    <property type="entry name" value="Acid phosphatase/Vanadium-dependent haloperoxidase"/>
    <property type="match status" value="1"/>
</dbReference>
<feature type="domain" description="Phosphatidic acid phosphatase type 2/haloperoxidase" evidence="6">
    <location>
        <begin position="274"/>
        <end position="422"/>
    </location>
</feature>
<evidence type="ECO:0000256" key="1">
    <source>
        <dbReference type="ARBA" id="ARBA00004141"/>
    </source>
</evidence>
<dbReference type="OrthoDB" id="5784at2759"/>
<feature type="transmembrane region" description="Helical" evidence="5">
    <location>
        <begin position="59"/>
        <end position="81"/>
    </location>
</feature>
<feature type="transmembrane region" description="Helical" evidence="5">
    <location>
        <begin position="403"/>
        <end position="420"/>
    </location>
</feature>
<protein>
    <recommendedName>
        <fullName evidence="6">Phosphatidic acid phosphatase type 2/haloperoxidase domain-containing protein</fullName>
    </recommendedName>
</protein>
<accession>A0A0L0SQH8</accession>
<feature type="transmembrane region" description="Helical" evidence="5">
    <location>
        <begin position="88"/>
        <end position="106"/>
    </location>
</feature>
<evidence type="ECO:0000313" key="7">
    <source>
        <dbReference type="EMBL" id="KNE64605.1"/>
    </source>
</evidence>
<dbReference type="PANTHER" id="PTHR31310:SF11">
    <property type="entry name" value="INOSITOL PHOSPHORYLCERAMIDE SYNTHASE CATALYTIC SUBUNIT AUR1"/>
    <property type="match status" value="1"/>
</dbReference>
<evidence type="ECO:0000256" key="2">
    <source>
        <dbReference type="ARBA" id="ARBA00022692"/>
    </source>
</evidence>
<dbReference type="STRING" id="578462.A0A0L0SQH8"/>
<organism evidence="7 8">
    <name type="scientific">Allomyces macrogynus (strain ATCC 38327)</name>
    <name type="common">Allomyces javanicus var. macrogynus</name>
    <dbReference type="NCBI Taxonomy" id="578462"/>
    <lineage>
        <taxon>Eukaryota</taxon>
        <taxon>Fungi</taxon>
        <taxon>Fungi incertae sedis</taxon>
        <taxon>Blastocladiomycota</taxon>
        <taxon>Blastocladiomycetes</taxon>
        <taxon>Blastocladiales</taxon>
        <taxon>Blastocladiaceae</taxon>
        <taxon>Allomyces</taxon>
    </lineage>
</organism>
<evidence type="ECO:0000313" key="8">
    <source>
        <dbReference type="Proteomes" id="UP000054350"/>
    </source>
</evidence>
<dbReference type="InterPro" id="IPR052185">
    <property type="entry name" value="IPC_Synthase-Related"/>
</dbReference>
<dbReference type="CDD" id="cd03386">
    <property type="entry name" value="PAP2_Aur1_like"/>
    <property type="match status" value="1"/>
</dbReference>
<reference evidence="7 8" key="1">
    <citation type="submission" date="2009-11" db="EMBL/GenBank/DDBJ databases">
        <title>Annotation of Allomyces macrogynus ATCC 38327.</title>
        <authorList>
            <consortium name="The Broad Institute Genome Sequencing Platform"/>
            <person name="Russ C."/>
            <person name="Cuomo C."/>
            <person name="Burger G."/>
            <person name="Gray M.W."/>
            <person name="Holland P.W.H."/>
            <person name="King N."/>
            <person name="Lang F.B.F."/>
            <person name="Roger A.J."/>
            <person name="Ruiz-Trillo I."/>
            <person name="Young S.K."/>
            <person name="Zeng Q."/>
            <person name="Gargeya S."/>
            <person name="Fitzgerald M."/>
            <person name="Haas B."/>
            <person name="Abouelleil A."/>
            <person name="Alvarado L."/>
            <person name="Arachchi H.M."/>
            <person name="Berlin A."/>
            <person name="Chapman S.B."/>
            <person name="Gearin G."/>
            <person name="Goldberg J."/>
            <person name="Griggs A."/>
            <person name="Gujja S."/>
            <person name="Hansen M."/>
            <person name="Heiman D."/>
            <person name="Howarth C."/>
            <person name="Larimer J."/>
            <person name="Lui A."/>
            <person name="MacDonald P.J.P."/>
            <person name="McCowen C."/>
            <person name="Montmayeur A."/>
            <person name="Murphy C."/>
            <person name="Neiman D."/>
            <person name="Pearson M."/>
            <person name="Priest M."/>
            <person name="Roberts A."/>
            <person name="Saif S."/>
            <person name="Shea T."/>
            <person name="Sisk P."/>
            <person name="Stolte C."/>
            <person name="Sykes S."/>
            <person name="Wortman J."/>
            <person name="Nusbaum C."/>
            <person name="Birren B."/>
        </authorList>
    </citation>
    <scope>NUCLEOTIDE SEQUENCE [LARGE SCALE GENOMIC DNA]</scope>
    <source>
        <strain evidence="7 8">ATCC 38327</strain>
    </source>
</reference>
<keyword evidence="3 5" id="KW-1133">Transmembrane helix</keyword>
<evidence type="ECO:0000256" key="4">
    <source>
        <dbReference type="ARBA" id="ARBA00023136"/>
    </source>
</evidence>
<feature type="transmembrane region" description="Helical" evidence="5">
    <location>
        <begin position="29"/>
        <end position="53"/>
    </location>
</feature>
<dbReference type="AlphaFoldDB" id="A0A0L0SQH8"/>
<proteinExistence type="predicted"/>
<name>A0A0L0SQH8_ALLM3</name>
<keyword evidence="4 5" id="KW-0472">Membrane</keyword>
<comment type="subcellular location">
    <subcellularLocation>
        <location evidence="1">Membrane</location>
        <topology evidence="1">Multi-pass membrane protein</topology>
    </subcellularLocation>
</comment>
<keyword evidence="8" id="KW-1185">Reference proteome</keyword>
<feature type="transmembrane region" description="Helical" evidence="5">
    <location>
        <begin position="152"/>
        <end position="176"/>
    </location>
</feature>
<sequence length="463" mass="50062">MLESASWLRCLQPGTAAHRPMPPPRHPPWLRSVVLPLGTAAAVILCFVALLSVASSIPVAVRILCAVSLSFTLCTACLHALRDDSSDTPVAAMAAPLVAYVALFLLPRHLPDGALPDVNTTALPAIDTALVGQPAPALVRATLTTAQDVTAWLFYGVLHFASPVAIVVVGIAFGVWCRIQRREYARVDPAAAVADWKPAAPAAAAVVVEMDADFDRTAASSAATENAHLLAFTAARQHRHAPVTVPPAPPSRSAQLLENFKQTLYEVNAAAGLLKVFLVVFASSNLTGVMIQYLFPSAAPWYNEKYGTAPPDNMATFKGEPGGLARIDELFGMNFYHDLFANSPLVFGAFPSLHAGYATIVSLFFADQFRWIRLPWFRIPSALVGVIYTLGMCWSTMYLNHHFLTDLLGGTSIALAFYFYGRSRIRRVAAAMRSGEHWVRVADESSSSIRTPVEVDEESSVFL</sequence>
<reference evidence="8" key="2">
    <citation type="submission" date="2009-11" db="EMBL/GenBank/DDBJ databases">
        <title>The Genome Sequence of Allomyces macrogynus strain ATCC 38327.</title>
        <authorList>
            <consortium name="The Broad Institute Genome Sequencing Platform"/>
            <person name="Russ C."/>
            <person name="Cuomo C."/>
            <person name="Shea T."/>
            <person name="Young S.K."/>
            <person name="Zeng Q."/>
            <person name="Koehrsen M."/>
            <person name="Haas B."/>
            <person name="Borodovsky M."/>
            <person name="Guigo R."/>
            <person name="Alvarado L."/>
            <person name="Berlin A."/>
            <person name="Borenstein D."/>
            <person name="Chen Z."/>
            <person name="Engels R."/>
            <person name="Freedman E."/>
            <person name="Gellesch M."/>
            <person name="Goldberg J."/>
            <person name="Griggs A."/>
            <person name="Gujja S."/>
            <person name="Heiman D."/>
            <person name="Hepburn T."/>
            <person name="Howarth C."/>
            <person name="Jen D."/>
            <person name="Larson L."/>
            <person name="Lewis B."/>
            <person name="Mehta T."/>
            <person name="Park D."/>
            <person name="Pearson M."/>
            <person name="Roberts A."/>
            <person name="Saif S."/>
            <person name="Shenoy N."/>
            <person name="Sisk P."/>
            <person name="Stolte C."/>
            <person name="Sykes S."/>
            <person name="Walk T."/>
            <person name="White J."/>
            <person name="Yandava C."/>
            <person name="Burger G."/>
            <person name="Gray M.W."/>
            <person name="Holland P.W.H."/>
            <person name="King N."/>
            <person name="Lang F.B.F."/>
            <person name="Roger A.J."/>
            <person name="Ruiz-Trillo I."/>
            <person name="Lander E."/>
            <person name="Nusbaum C."/>
        </authorList>
    </citation>
    <scope>NUCLEOTIDE SEQUENCE [LARGE SCALE GENOMIC DNA]</scope>
    <source>
        <strain evidence="8">ATCC 38327</strain>
    </source>
</reference>
<feature type="transmembrane region" description="Helical" evidence="5">
    <location>
        <begin position="377"/>
        <end position="397"/>
    </location>
</feature>